<comment type="catalytic activity">
    <reaction evidence="1 9">
        <text>N-(5-phospho-beta-D-ribosyl)anthranilate = 1-(2-carboxyphenylamino)-1-deoxy-D-ribulose 5-phosphate</text>
        <dbReference type="Rhea" id="RHEA:21540"/>
        <dbReference type="ChEBI" id="CHEBI:18277"/>
        <dbReference type="ChEBI" id="CHEBI:58613"/>
        <dbReference type="EC" id="5.3.1.24"/>
    </reaction>
</comment>
<keyword evidence="8 9" id="KW-0413">Isomerase</keyword>
<dbReference type="Gene3D" id="3.20.20.70">
    <property type="entry name" value="Aldolase class I"/>
    <property type="match status" value="1"/>
</dbReference>
<evidence type="ECO:0000256" key="4">
    <source>
        <dbReference type="ARBA" id="ARBA00022272"/>
    </source>
</evidence>
<evidence type="ECO:0000256" key="8">
    <source>
        <dbReference type="ARBA" id="ARBA00023235"/>
    </source>
</evidence>
<evidence type="ECO:0000256" key="6">
    <source>
        <dbReference type="ARBA" id="ARBA00022822"/>
    </source>
</evidence>
<evidence type="ECO:0000259" key="11">
    <source>
        <dbReference type="Pfam" id="PF00697"/>
    </source>
</evidence>
<protein>
    <recommendedName>
        <fullName evidence="4 9">N-(5'-phosphoribosyl)anthranilate isomerase</fullName>
        <shortName evidence="9">PRAI</shortName>
        <ecNumber evidence="3 9">5.3.1.24</ecNumber>
    </recommendedName>
</protein>
<dbReference type="PANTHER" id="PTHR42894">
    <property type="entry name" value="N-(5'-PHOSPHORIBOSYL)ANTHRANILATE ISOMERASE"/>
    <property type="match status" value="1"/>
</dbReference>
<evidence type="ECO:0000256" key="3">
    <source>
        <dbReference type="ARBA" id="ARBA00012572"/>
    </source>
</evidence>
<keyword evidence="6 9" id="KW-0822">Tryptophan biosynthesis</keyword>
<dbReference type="GO" id="GO:0004640">
    <property type="term" value="F:phosphoribosylanthranilate isomerase activity"/>
    <property type="evidence" value="ECO:0007669"/>
    <property type="project" value="UniProtKB-UniRule"/>
</dbReference>
<comment type="similarity">
    <text evidence="9">Belongs to the TrpF family.</text>
</comment>
<sequence>MAKDARNRDAGARQTGTRGARHLDVKICGITTADALDAALDAGADLVGFVHFPKSPRHLTLAEAPGLVARVEGRARKVALLVDPDDALLAQVVAAFSPDLLQLHGHETPERVAAIRAAFGLPVMKALPVGRREDLAPLPAYAAVADLILFDAKPDPGALLPGGNGRPFDWRLVAGLDAGRPLMLSGGLTVDNVSQALSEVRMDGVDVSSGVEDAPGVKSPDKIRAFVAAVRRVEARLPEGHLPDQPAEAEPTRATTAPGPEDLSSKVRAS</sequence>
<dbReference type="OrthoDB" id="9796196at2"/>
<dbReference type="eggNOG" id="COG0135">
    <property type="taxonomic scope" value="Bacteria"/>
</dbReference>
<evidence type="ECO:0000256" key="10">
    <source>
        <dbReference type="SAM" id="MobiDB-lite"/>
    </source>
</evidence>
<feature type="compositionally biased region" description="Low complexity" evidence="10">
    <location>
        <begin position="246"/>
        <end position="261"/>
    </location>
</feature>
<dbReference type="PhylomeDB" id="A7IFZ4"/>
<comment type="pathway">
    <text evidence="2 9">Amino-acid biosynthesis; L-tryptophan biosynthesis; L-tryptophan from chorismate: step 3/5.</text>
</comment>
<dbReference type="InterPro" id="IPR011060">
    <property type="entry name" value="RibuloseP-bd_barrel"/>
</dbReference>
<dbReference type="Proteomes" id="UP000002417">
    <property type="component" value="Chromosome"/>
</dbReference>
<dbReference type="InterPro" id="IPR013785">
    <property type="entry name" value="Aldolase_TIM"/>
</dbReference>
<dbReference type="SUPFAM" id="SSF51366">
    <property type="entry name" value="Ribulose-phoshate binding barrel"/>
    <property type="match status" value="1"/>
</dbReference>
<dbReference type="AlphaFoldDB" id="A7IFZ4"/>
<dbReference type="CDD" id="cd00405">
    <property type="entry name" value="PRAI"/>
    <property type="match status" value="1"/>
</dbReference>
<gene>
    <name evidence="9" type="primary">trpF</name>
    <name evidence="12" type="ordered locus">Xaut_1692</name>
</gene>
<dbReference type="Pfam" id="PF00697">
    <property type="entry name" value="PRAI"/>
    <property type="match status" value="1"/>
</dbReference>
<proteinExistence type="inferred from homology"/>
<evidence type="ECO:0000256" key="5">
    <source>
        <dbReference type="ARBA" id="ARBA00022605"/>
    </source>
</evidence>
<dbReference type="KEGG" id="xau:Xaut_1692"/>
<organism evidence="12 13">
    <name type="scientific">Xanthobacter autotrophicus (strain ATCC BAA-1158 / Py2)</name>
    <dbReference type="NCBI Taxonomy" id="78245"/>
    <lineage>
        <taxon>Bacteria</taxon>
        <taxon>Pseudomonadati</taxon>
        <taxon>Pseudomonadota</taxon>
        <taxon>Alphaproteobacteria</taxon>
        <taxon>Hyphomicrobiales</taxon>
        <taxon>Xanthobacteraceae</taxon>
        <taxon>Xanthobacter</taxon>
    </lineage>
</organism>
<evidence type="ECO:0000256" key="9">
    <source>
        <dbReference type="HAMAP-Rule" id="MF_00135"/>
    </source>
</evidence>
<reference evidence="12 13" key="1">
    <citation type="submission" date="2007-07" db="EMBL/GenBank/DDBJ databases">
        <title>Complete sequence of chromosome of Xanthobacter autotrophicus Py2.</title>
        <authorList>
            <consortium name="US DOE Joint Genome Institute"/>
            <person name="Copeland A."/>
            <person name="Lucas S."/>
            <person name="Lapidus A."/>
            <person name="Barry K."/>
            <person name="Glavina del Rio T."/>
            <person name="Hammon N."/>
            <person name="Israni S."/>
            <person name="Dalin E."/>
            <person name="Tice H."/>
            <person name="Pitluck S."/>
            <person name="Sims D."/>
            <person name="Brettin T."/>
            <person name="Bruce D."/>
            <person name="Detter J.C."/>
            <person name="Han C."/>
            <person name="Tapia R."/>
            <person name="Brainard J."/>
            <person name="Schmutz J."/>
            <person name="Larimer F."/>
            <person name="Land M."/>
            <person name="Hauser L."/>
            <person name="Kyrpides N."/>
            <person name="Kim E."/>
            <person name="Ensigns S.A."/>
            <person name="Richardson P."/>
        </authorList>
    </citation>
    <scope>NUCLEOTIDE SEQUENCE [LARGE SCALE GENOMIC DNA]</scope>
    <source>
        <strain evidence="13">ATCC BAA-1158 / Py2</strain>
    </source>
</reference>
<dbReference type="NCBIfam" id="NF002295">
    <property type="entry name" value="PRK01222.1-1"/>
    <property type="match status" value="1"/>
</dbReference>
<evidence type="ECO:0000256" key="2">
    <source>
        <dbReference type="ARBA" id="ARBA00004664"/>
    </source>
</evidence>
<keyword evidence="5 9" id="KW-0028">Amino-acid biosynthesis</keyword>
<accession>A7IFZ4</accession>
<dbReference type="InterPro" id="IPR044643">
    <property type="entry name" value="TrpF_fam"/>
</dbReference>
<dbReference type="EC" id="5.3.1.24" evidence="3 9"/>
<feature type="domain" description="N-(5'phosphoribosyl) anthranilate isomerase (PRAI)" evidence="11">
    <location>
        <begin position="25"/>
        <end position="228"/>
    </location>
</feature>
<dbReference type="EMBL" id="CP000781">
    <property type="protein sequence ID" value="ABS66937.1"/>
    <property type="molecule type" value="Genomic_DNA"/>
</dbReference>
<dbReference type="HAMAP" id="MF_00135">
    <property type="entry name" value="PRAI"/>
    <property type="match status" value="1"/>
</dbReference>
<dbReference type="STRING" id="78245.Xaut_1692"/>
<evidence type="ECO:0000256" key="1">
    <source>
        <dbReference type="ARBA" id="ARBA00001164"/>
    </source>
</evidence>
<evidence type="ECO:0000256" key="7">
    <source>
        <dbReference type="ARBA" id="ARBA00023141"/>
    </source>
</evidence>
<dbReference type="PANTHER" id="PTHR42894:SF1">
    <property type="entry name" value="N-(5'-PHOSPHORIBOSYL)ANTHRANILATE ISOMERASE"/>
    <property type="match status" value="1"/>
</dbReference>
<dbReference type="InterPro" id="IPR001240">
    <property type="entry name" value="PRAI_dom"/>
</dbReference>
<keyword evidence="13" id="KW-1185">Reference proteome</keyword>
<keyword evidence="7 9" id="KW-0057">Aromatic amino acid biosynthesis</keyword>
<dbReference type="GO" id="GO:0000162">
    <property type="term" value="P:L-tryptophan biosynthetic process"/>
    <property type="evidence" value="ECO:0007669"/>
    <property type="project" value="UniProtKB-UniRule"/>
</dbReference>
<dbReference type="HOGENOM" id="CLU_076364_2_0_5"/>
<dbReference type="UniPathway" id="UPA00035">
    <property type="reaction ID" value="UER00042"/>
</dbReference>
<name>A7IFZ4_XANP2</name>
<feature type="region of interest" description="Disordered" evidence="10">
    <location>
        <begin position="237"/>
        <end position="270"/>
    </location>
</feature>
<evidence type="ECO:0000313" key="12">
    <source>
        <dbReference type="EMBL" id="ABS66937.1"/>
    </source>
</evidence>
<evidence type="ECO:0000313" key="13">
    <source>
        <dbReference type="Proteomes" id="UP000002417"/>
    </source>
</evidence>